<dbReference type="PANTHER" id="PTHR31905:SF2">
    <property type="entry name" value="PROTEIN MIX23"/>
    <property type="match status" value="1"/>
</dbReference>
<dbReference type="EMBL" id="OX365913">
    <property type="protein sequence ID" value="CAI4054534.1"/>
    <property type="molecule type" value="Genomic_DNA"/>
</dbReference>
<proteinExistence type="inferred from homology"/>
<dbReference type="Proteomes" id="UP001162090">
    <property type="component" value="Chromosome 2"/>
</dbReference>
<accession>A0AA35NMC4</accession>
<dbReference type="AlphaFoldDB" id="A0AA35NMC4"/>
<sequence>MVDNNECTFTAPKSLLDSNLTFPNDEPTLTTITVTRERCVDPSLLDSFLRILRHGSDDIIRQKLNNYRKPSSNSENKCERFLKQELYPNWQIRSSIISFCDQEATQMKAETDQKFSSTGSSAIGPITDARIDPYAARETLDDQEARYKDWTKVKDWVANNRQIEQILTSTTDRILRQNCEQNKDYLKQFAQFCKDNT</sequence>
<dbReference type="PIRSF" id="PIRSF022603">
    <property type="entry name" value="UCP022603"/>
    <property type="match status" value="1"/>
</dbReference>
<evidence type="ECO:0000313" key="3">
    <source>
        <dbReference type="Proteomes" id="UP001162090"/>
    </source>
</evidence>
<dbReference type="InterPro" id="IPR016805">
    <property type="entry name" value="MIX23_fungal"/>
</dbReference>
<evidence type="ECO:0008006" key="4">
    <source>
        <dbReference type="Google" id="ProtNLM"/>
    </source>
</evidence>
<comment type="similarity">
    <text evidence="1">Belongs to the MIX23 family.</text>
</comment>
<dbReference type="InterPro" id="IPR019171">
    <property type="entry name" value="MIX23"/>
</dbReference>
<dbReference type="Pfam" id="PF09774">
    <property type="entry name" value="MIX23"/>
    <property type="match status" value="1"/>
</dbReference>
<name>A0AA35NMC4_SACUV</name>
<evidence type="ECO:0000313" key="2">
    <source>
        <dbReference type="EMBL" id="CAI4054534.1"/>
    </source>
</evidence>
<dbReference type="GO" id="GO:0005758">
    <property type="term" value="C:mitochondrial intermembrane space"/>
    <property type="evidence" value="ECO:0007669"/>
    <property type="project" value="InterPro"/>
</dbReference>
<gene>
    <name evidence="2" type="primary">SUVC02G0070</name>
    <name evidence="2" type="ORF">SUVC_02G0070</name>
</gene>
<reference evidence="2" key="1">
    <citation type="submission" date="2022-10" db="EMBL/GenBank/DDBJ databases">
        <authorList>
            <person name="Byrne P K."/>
        </authorList>
    </citation>
    <scope>NUCLEOTIDE SEQUENCE</scope>
    <source>
        <strain evidence="2">CBS7001</strain>
    </source>
</reference>
<dbReference type="PANTHER" id="PTHR31905">
    <property type="entry name" value="COILED-COIL DOMAIN-CONTAINING PROTEIN 58"/>
    <property type="match status" value="1"/>
</dbReference>
<organism evidence="2 3">
    <name type="scientific">Saccharomyces uvarum</name>
    <name type="common">Yeast</name>
    <name type="synonym">Saccharomyces bayanus var. uvarum</name>
    <dbReference type="NCBI Taxonomy" id="230603"/>
    <lineage>
        <taxon>Eukaryota</taxon>
        <taxon>Fungi</taxon>
        <taxon>Dikarya</taxon>
        <taxon>Ascomycota</taxon>
        <taxon>Saccharomycotina</taxon>
        <taxon>Saccharomycetes</taxon>
        <taxon>Saccharomycetales</taxon>
        <taxon>Saccharomycetaceae</taxon>
        <taxon>Saccharomyces</taxon>
    </lineage>
</organism>
<protein>
    <recommendedName>
        <fullName evidence="4">YBL107C-like protein</fullName>
    </recommendedName>
</protein>
<evidence type="ECO:0000256" key="1">
    <source>
        <dbReference type="ARBA" id="ARBA00024204"/>
    </source>
</evidence>